<dbReference type="Proteomes" id="UP000798808">
    <property type="component" value="Unassembled WGS sequence"/>
</dbReference>
<evidence type="ECO:0000259" key="1">
    <source>
        <dbReference type="PROSITE" id="PS51782"/>
    </source>
</evidence>
<comment type="caution">
    <text evidence="2">The sequence shown here is derived from an EMBL/GenBank/DDBJ whole genome shotgun (WGS) entry which is preliminary data.</text>
</comment>
<dbReference type="InterPro" id="IPR018392">
    <property type="entry name" value="LysM"/>
</dbReference>
<dbReference type="SMART" id="SM00257">
    <property type="entry name" value="LysM"/>
    <property type="match status" value="1"/>
</dbReference>
<name>A0ABW9RM05_9BACT</name>
<dbReference type="Pfam" id="PF01476">
    <property type="entry name" value="LysM"/>
    <property type="match status" value="1"/>
</dbReference>
<reference evidence="2 3" key="1">
    <citation type="submission" date="2019-02" db="EMBL/GenBank/DDBJ databases">
        <authorList>
            <person name="Goldberg S.R."/>
            <person name="Haltli B.A."/>
            <person name="Correa H."/>
            <person name="Russell K.G."/>
        </authorList>
    </citation>
    <scope>NUCLEOTIDE SEQUENCE [LARGE SCALE GENOMIC DNA]</scope>
    <source>
        <strain evidence="2 3">JCM 16186</strain>
    </source>
</reference>
<dbReference type="EMBL" id="SMLW01000489">
    <property type="protein sequence ID" value="MTI25154.1"/>
    <property type="molecule type" value="Genomic_DNA"/>
</dbReference>
<evidence type="ECO:0000313" key="3">
    <source>
        <dbReference type="Proteomes" id="UP000798808"/>
    </source>
</evidence>
<sequence>RMKKMERIDGEMITQTSFVKLRRNPFKVYTRQESPNDGLEVLYKKGDNSALINPNGFPWLNLKLDPHGSRMRKEQHHTIHNAGYDHVVAILEHLFDKYKSQIHTLTSLESTTWNNKDCWKVEFKNPHFKYSKYTVGAGESITSIAEKYKLSSHMILEVNEGLEGYHDVSKGQVITIPNDYSPQMSLVIDKQIMVPLAMKVYDDKGLYEYYEFSDVKINPEIDDAEFTEDYHEYGF</sequence>
<dbReference type="Pfam" id="PF07608">
    <property type="entry name" value="DUF1571"/>
    <property type="match status" value="1"/>
</dbReference>
<dbReference type="CDD" id="cd00118">
    <property type="entry name" value="LysM"/>
    <property type="match status" value="1"/>
</dbReference>
<feature type="domain" description="LysM" evidence="1">
    <location>
        <begin position="131"/>
        <end position="176"/>
    </location>
</feature>
<gene>
    <name evidence="2" type="ORF">E1163_09395</name>
</gene>
<dbReference type="InterPro" id="IPR011465">
    <property type="entry name" value="DUF1571"/>
</dbReference>
<dbReference type="InterPro" id="IPR036779">
    <property type="entry name" value="LysM_dom_sf"/>
</dbReference>
<dbReference type="SUPFAM" id="SSF54106">
    <property type="entry name" value="LysM domain"/>
    <property type="match status" value="1"/>
</dbReference>
<organism evidence="2 3">
    <name type="scientific">Fulvivirga kasyanovii</name>
    <dbReference type="NCBI Taxonomy" id="396812"/>
    <lineage>
        <taxon>Bacteria</taxon>
        <taxon>Pseudomonadati</taxon>
        <taxon>Bacteroidota</taxon>
        <taxon>Cytophagia</taxon>
        <taxon>Cytophagales</taxon>
        <taxon>Fulvivirgaceae</taxon>
        <taxon>Fulvivirga</taxon>
    </lineage>
</organism>
<evidence type="ECO:0000313" key="2">
    <source>
        <dbReference type="EMBL" id="MTI25154.1"/>
    </source>
</evidence>
<proteinExistence type="predicted"/>
<dbReference type="RefSeq" id="WP_155171188.1">
    <property type="nucleotide sequence ID" value="NZ_SMLW01000489.1"/>
</dbReference>
<dbReference type="Gene3D" id="3.10.350.10">
    <property type="entry name" value="LysM domain"/>
    <property type="match status" value="1"/>
</dbReference>
<protein>
    <submittedName>
        <fullName evidence="2">DUF1571 domain-containing protein</fullName>
    </submittedName>
</protein>
<dbReference type="PROSITE" id="PS51782">
    <property type="entry name" value="LYSM"/>
    <property type="match status" value="1"/>
</dbReference>
<accession>A0ABW9RM05</accession>
<keyword evidence="3" id="KW-1185">Reference proteome</keyword>
<feature type="non-terminal residue" evidence="2">
    <location>
        <position position="1"/>
    </location>
</feature>